<evidence type="ECO:0000313" key="3">
    <source>
        <dbReference type="Proteomes" id="UP000260943"/>
    </source>
</evidence>
<accession>A0A3E4QPI1</accession>
<dbReference type="GO" id="GO:0006302">
    <property type="term" value="P:double-strand break repair"/>
    <property type="evidence" value="ECO:0007669"/>
    <property type="project" value="TreeGrafter"/>
</dbReference>
<dbReference type="SUPFAM" id="SSF52540">
    <property type="entry name" value="P-loop containing nucleoside triphosphate hydrolases"/>
    <property type="match status" value="1"/>
</dbReference>
<organism evidence="2 3">
    <name type="scientific">Collinsella tanakaei</name>
    <dbReference type="NCBI Taxonomy" id="626935"/>
    <lineage>
        <taxon>Bacteria</taxon>
        <taxon>Bacillati</taxon>
        <taxon>Actinomycetota</taxon>
        <taxon>Coriobacteriia</taxon>
        <taxon>Coriobacteriales</taxon>
        <taxon>Coriobacteriaceae</taxon>
        <taxon>Collinsella</taxon>
    </lineage>
</organism>
<evidence type="ECO:0000313" key="2">
    <source>
        <dbReference type="EMBL" id="RGL08128.1"/>
    </source>
</evidence>
<dbReference type="EMBL" id="QSRJ01000012">
    <property type="protein sequence ID" value="RGL08128.1"/>
    <property type="molecule type" value="Genomic_DNA"/>
</dbReference>
<dbReference type="InterPro" id="IPR014555">
    <property type="entry name" value="RecF-like"/>
</dbReference>
<dbReference type="InterPro" id="IPR027417">
    <property type="entry name" value="P-loop_NTPase"/>
</dbReference>
<dbReference type="GO" id="GO:0000731">
    <property type="term" value="P:DNA synthesis involved in DNA repair"/>
    <property type="evidence" value="ECO:0007669"/>
    <property type="project" value="TreeGrafter"/>
</dbReference>
<proteinExistence type="predicted"/>
<dbReference type="GO" id="GO:0005524">
    <property type="term" value="F:ATP binding"/>
    <property type="evidence" value="ECO:0007669"/>
    <property type="project" value="InterPro"/>
</dbReference>
<comment type="caution">
    <text evidence="2">The sequence shown here is derived from an EMBL/GenBank/DDBJ whole genome shotgun (WGS) entry which is preliminary data.</text>
</comment>
<evidence type="ECO:0000259" key="1">
    <source>
        <dbReference type="Pfam" id="PF13304"/>
    </source>
</evidence>
<dbReference type="Proteomes" id="UP000260943">
    <property type="component" value="Unassembled WGS sequence"/>
</dbReference>
<sequence length="440" mass="49621">MCTGGKMRIVSLTVGGFRNLDRTTIELSGITAVAAPNNYGKSNLFDAIYFGTEFLNASPAVRRRMMSDPSFVPLNPSLENDPYHFEVLLEAPELPAEYRFIRYSYEFAWIRDGEHDGRITDESIEAGPRNSNRLVSFLWRSRGRYRKGKGTRSHRQINLDGDQLAIDILTSIAEAEISLVVREVKKLSFRLMADIDVRRTYVQSPWEFPTFGALPADETDIPRALHDLKMEDPDSFRDFQASAVSLFPDIKSIDVIAYQPSREYREVYDRIVSEDEGEQDVPFRIKDEMYALIIDTLHFNQPVNATMMSSGTQRVLWLVACSIIARAKGVPFLGIEEIEASIHPRMIGTLLEELDEGLGDTGLLVSSHSPYLIQYLKPQSVYLAVPTDDGTAAFRRLSKAGAREAADMAYDHGMGLGEYLFDMMSSDEEEAAKIARWLEA</sequence>
<dbReference type="AlphaFoldDB" id="A0A3E4QPI1"/>
<dbReference type="InterPro" id="IPR003959">
    <property type="entry name" value="ATPase_AAA_core"/>
</dbReference>
<dbReference type="PANTHER" id="PTHR32182:SF22">
    <property type="entry name" value="ATP-DEPENDENT ENDONUCLEASE, OLD FAMILY-RELATED"/>
    <property type="match status" value="1"/>
</dbReference>
<gene>
    <name evidence="2" type="ORF">DXC81_09350</name>
</gene>
<dbReference type="GO" id="GO:0016887">
    <property type="term" value="F:ATP hydrolysis activity"/>
    <property type="evidence" value="ECO:0007669"/>
    <property type="project" value="InterPro"/>
</dbReference>
<protein>
    <recommendedName>
        <fullName evidence="1">ATPase AAA-type core domain-containing protein</fullName>
    </recommendedName>
</protein>
<dbReference type="Pfam" id="PF13304">
    <property type="entry name" value="AAA_21"/>
    <property type="match status" value="1"/>
</dbReference>
<dbReference type="Gene3D" id="3.40.50.300">
    <property type="entry name" value="P-loop containing nucleotide triphosphate hydrolases"/>
    <property type="match status" value="2"/>
</dbReference>
<name>A0A3E4QPI1_9ACTN</name>
<dbReference type="PIRSF" id="PIRSF029347">
    <property type="entry name" value="RecF"/>
    <property type="match status" value="1"/>
</dbReference>
<dbReference type="PANTHER" id="PTHR32182">
    <property type="entry name" value="DNA REPLICATION AND REPAIR PROTEIN RECF"/>
    <property type="match status" value="1"/>
</dbReference>
<feature type="domain" description="ATPase AAA-type core" evidence="1">
    <location>
        <begin position="36"/>
        <end position="373"/>
    </location>
</feature>
<reference evidence="2 3" key="1">
    <citation type="submission" date="2018-08" db="EMBL/GenBank/DDBJ databases">
        <title>A genome reference for cultivated species of the human gut microbiota.</title>
        <authorList>
            <person name="Zou Y."/>
            <person name="Xue W."/>
            <person name="Luo G."/>
        </authorList>
    </citation>
    <scope>NUCLEOTIDE SEQUENCE [LARGE SCALE GENOMIC DNA]</scope>
    <source>
        <strain evidence="2 3">TF08-14</strain>
    </source>
</reference>